<accession>A0ABR9SEX9</accession>
<dbReference type="RefSeq" id="WP_193780454.1">
    <property type="nucleotide sequence ID" value="NZ_JADDOJ010000034.1"/>
</dbReference>
<evidence type="ECO:0000256" key="2">
    <source>
        <dbReference type="SAM" id="SignalP"/>
    </source>
</evidence>
<evidence type="ECO:0000313" key="4">
    <source>
        <dbReference type="Proteomes" id="UP000715965"/>
    </source>
</evidence>
<keyword evidence="1" id="KW-0175">Coiled coil</keyword>
<organism evidence="3 4">
    <name type="scientific">Ramlibacter aquaticus</name>
    <dbReference type="NCBI Taxonomy" id="2780094"/>
    <lineage>
        <taxon>Bacteria</taxon>
        <taxon>Pseudomonadati</taxon>
        <taxon>Pseudomonadota</taxon>
        <taxon>Betaproteobacteria</taxon>
        <taxon>Burkholderiales</taxon>
        <taxon>Comamonadaceae</taxon>
        <taxon>Ramlibacter</taxon>
    </lineage>
</organism>
<name>A0ABR9SEX9_9BURK</name>
<comment type="caution">
    <text evidence="3">The sequence shown here is derived from an EMBL/GenBank/DDBJ whole genome shotgun (WGS) entry which is preliminary data.</text>
</comment>
<sequence length="168" mass="17755">MKHAVMLALAAAAAAAGAQAQTKVWRCGNTYTNSAIEAQAQGCKPLEGGNITVVQGTKPNASAVAAGAATRIALAPPQAGGGQRIDAADQKARDSDARQILEDELRKAQARQAELLKDYNNGEPEMLGPEHRNHQKYLDRVADMKASIARTESDIAGIKRELARIASK</sequence>
<proteinExistence type="predicted"/>
<dbReference type="Proteomes" id="UP000715965">
    <property type="component" value="Unassembled WGS sequence"/>
</dbReference>
<evidence type="ECO:0000313" key="3">
    <source>
        <dbReference type="EMBL" id="MBE7940916.1"/>
    </source>
</evidence>
<keyword evidence="4" id="KW-1185">Reference proteome</keyword>
<protein>
    <recommendedName>
        <fullName evidence="5">DUF4124 domain-containing protein</fullName>
    </recommendedName>
</protein>
<feature type="signal peptide" evidence="2">
    <location>
        <begin position="1"/>
        <end position="20"/>
    </location>
</feature>
<evidence type="ECO:0000256" key="1">
    <source>
        <dbReference type="SAM" id="Coils"/>
    </source>
</evidence>
<feature type="coiled-coil region" evidence="1">
    <location>
        <begin position="91"/>
        <end position="161"/>
    </location>
</feature>
<evidence type="ECO:0008006" key="5">
    <source>
        <dbReference type="Google" id="ProtNLM"/>
    </source>
</evidence>
<reference evidence="3 4" key="1">
    <citation type="submission" date="2020-10" db="EMBL/GenBank/DDBJ databases">
        <title>Draft genome of Ramlibacter aquaticus LMG 30558.</title>
        <authorList>
            <person name="Props R."/>
        </authorList>
    </citation>
    <scope>NUCLEOTIDE SEQUENCE [LARGE SCALE GENOMIC DNA]</scope>
    <source>
        <strain evidence="3 4">LMG 30558</strain>
    </source>
</reference>
<feature type="chain" id="PRO_5047170767" description="DUF4124 domain-containing protein" evidence="2">
    <location>
        <begin position="21"/>
        <end position="168"/>
    </location>
</feature>
<dbReference type="EMBL" id="JADDOJ010000034">
    <property type="protein sequence ID" value="MBE7940916.1"/>
    <property type="molecule type" value="Genomic_DNA"/>
</dbReference>
<gene>
    <name evidence="3" type="ORF">IM725_10070</name>
</gene>
<keyword evidence="2" id="KW-0732">Signal</keyword>